<feature type="compositionally biased region" description="Polar residues" evidence="1">
    <location>
        <begin position="208"/>
        <end position="217"/>
    </location>
</feature>
<feature type="region of interest" description="Disordered" evidence="1">
    <location>
        <begin position="153"/>
        <end position="217"/>
    </location>
</feature>
<organism evidence="3 4">
    <name type="scientific">Pristionchus pacificus</name>
    <name type="common">Parasitic nematode worm</name>
    <dbReference type="NCBI Taxonomy" id="54126"/>
    <lineage>
        <taxon>Eukaryota</taxon>
        <taxon>Metazoa</taxon>
        <taxon>Ecdysozoa</taxon>
        <taxon>Nematoda</taxon>
        <taxon>Chromadorea</taxon>
        <taxon>Rhabditida</taxon>
        <taxon>Rhabditina</taxon>
        <taxon>Diplogasteromorpha</taxon>
        <taxon>Diplogasteroidea</taxon>
        <taxon>Neodiplogasteridae</taxon>
        <taxon>Pristionchus</taxon>
    </lineage>
</organism>
<feature type="compositionally biased region" description="Low complexity" evidence="1">
    <location>
        <begin position="156"/>
        <end position="207"/>
    </location>
</feature>
<evidence type="ECO:0000313" key="3">
    <source>
        <dbReference type="EnsemblMetazoa" id="PPA29033.1"/>
    </source>
</evidence>
<evidence type="ECO:0000256" key="2">
    <source>
        <dbReference type="SAM" id="Phobius"/>
    </source>
</evidence>
<protein>
    <submittedName>
        <fullName evidence="3">Calf-1</fullName>
    </submittedName>
</protein>
<sequence length="217" mass="24180">MIQANRSSAAAMSSSSDYFTPNDEIMTTIVFPTIAFCVGLIVAMLIGINKCKQWELDKVGEMRRTRRVIERITNRLREKNFHTIQSMHKARRIRKAAHQAQVAAAKAKNEEESPPLYSSAQRGSITCGRSPPPTYEDALLDEYYNECKPNTYRRQSGVSTKYSTTTKKGSSSSTSARRRASSTSKMSSSRQSTSTTRRTSRTNGSSALLNNNTPHVV</sequence>
<keyword evidence="2" id="KW-0812">Transmembrane</keyword>
<keyword evidence="2" id="KW-0472">Membrane</keyword>
<evidence type="ECO:0000313" key="4">
    <source>
        <dbReference type="Proteomes" id="UP000005239"/>
    </source>
</evidence>
<keyword evidence="2" id="KW-1133">Transmembrane helix</keyword>
<reference evidence="4" key="1">
    <citation type="journal article" date="2008" name="Nat. Genet.">
        <title>The Pristionchus pacificus genome provides a unique perspective on nematode lifestyle and parasitism.</title>
        <authorList>
            <person name="Dieterich C."/>
            <person name="Clifton S.W."/>
            <person name="Schuster L.N."/>
            <person name="Chinwalla A."/>
            <person name="Delehaunty K."/>
            <person name="Dinkelacker I."/>
            <person name="Fulton L."/>
            <person name="Fulton R."/>
            <person name="Godfrey J."/>
            <person name="Minx P."/>
            <person name="Mitreva M."/>
            <person name="Roeseler W."/>
            <person name="Tian H."/>
            <person name="Witte H."/>
            <person name="Yang S.P."/>
            <person name="Wilson R.K."/>
            <person name="Sommer R.J."/>
        </authorList>
    </citation>
    <scope>NUCLEOTIDE SEQUENCE [LARGE SCALE GENOMIC DNA]</scope>
    <source>
        <strain evidence="4">PS312</strain>
    </source>
</reference>
<dbReference type="GO" id="GO:0040017">
    <property type="term" value="P:positive regulation of locomotion"/>
    <property type="evidence" value="ECO:0007669"/>
    <property type="project" value="EnsemblMetazoa"/>
</dbReference>
<proteinExistence type="predicted"/>
<accession>A0A2A6CGR9</accession>
<dbReference type="GO" id="GO:0032527">
    <property type="term" value="P:protein exit from endoplasmic reticulum"/>
    <property type="evidence" value="ECO:0007669"/>
    <property type="project" value="EnsemblMetazoa"/>
</dbReference>
<feature type="transmembrane region" description="Helical" evidence="2">
    <location>
        <begin position="25"/>
        <end position="48"/>
    </location>
</feature>
<keyword evidence="4" id="KW-1185">Reference proteome</keyword>
<feature type="region of interest" description="Disordered" evidence="1">
    <location>
        <begin position="97"/>
        <end position="132"/>
    </location>
</feature>
<dbReference type="GO" id="GO:0035418">
    <property type="term" value="P:protein localization to synapse"/>
    <property type="evidence" value="ECO:0007669"/>
    <property type="project" value="EnsemblMetazoa"/>
</dbReference>
<dbReference type="OrthoDB" id="2019384at2759"/>
<dbReference type="AlphaFoldDB" id="A0A2A6CGR9"/>
<accession>A0A8R1YK08</accession>
<evidence type="ECO:0000256" key="1">
    <source>
        <dbReference type="SAM" id="MobiDB-lite"/>
    </source>
</evidence>
<dbReference type="GO" id="GO:0005789">
    <property type="term" value="C:endoplasmic reticulum membrane"/>
    <property type="evidence" value="ECO:0007669"/>
    <property type="project" value="EnsemblMetazoa"/>
</dbReference>
<dbReference type="GO" id="GO:0035545">
    <property type="term" value="P:determination of left/right asymmetry in nervous system"/>
    <property type="evidence" value="ECO:0007669"/>
    <property type="project" value="EnsemblMetazoa"/>
</dbReference>
<gene>
    <name evidence="3" type="primary">WBGene00118587</name>
</gene>
<name>A0A2A6CGR9_PRIPA</name>
<dbReference type="EnsemblMetazoa" id="PPA29033.1">
    <property type="protein sequence ID" value="PPA29033.1"/>
    <property type="gene ID" value="WBGene00118587"/>
</dbReference>
<dbReference type="Proteomes" id="UP000005239">
    <property type="component" value="Unassembled WGS sequence"/>
</dbReference>
<reference evidence="3" key="2">
    <citation type="submission" date="2022-06" db="UniProtKB">
        <authorList>
            <consortium name="EnsemblMetazoa"/>
        </authorList>
    </citation>
    <scope>IDENTIFICATION</scope>
    <source>
        <strain evidence="3">PS312</strain>
    </source>
</reference>